<sequence length="244" mass="28233">MNKLILPFIVLTMLMSCKKDVQPNADTIISKAIEVAGGNHIATATIDFDFRDKHYKAIRNNGMFQLEREFRDSIYVIKDVYTNTDFTRFVNNEAVVVHDTMAKKYTNSVNSVHYFSVLPFGLDAAAVNKTYLGDVVIKGKTYHKIKVTFSQDGGGEDFEDVFVYWVNTDTNKVDYLAYSYLTDGGGMRFREAYNERYVKGIRFVDYNNYKPYNNNEKLFDLDRLFENNELKLLSKIETENVEVK</sequence>
<evidence type="ECO:0000313" key="1">
    <source>
        <dbReference type="EMBL" id="VAV83640.1"/>
    </source>
</evidence>
<accession>A0A3B0QQ75</accession>
<dbReference type="AlphaFoldDB" id="A0A3B0QQ75"/>
<dbReference type="Pfam" id="PF20113">
    <property type="entry name" value="DUF6503"/>
    <property type="match status" value="1"/>
</dbReference>
<dbReference type="InterPro" id="IPR045444">
    <property type="entry name" value="DUF6503"/>
</dbReference>
<dbReference type="PROSITE" id="PS51257">
    <property type="entry name" value="PROKAR_LIPOPROTEIN"/>
    <property type="match status" value="1"/>
</dbReference>
<reference evidence="1" key="1">
    <citation type="submission" date="2018-06" db="EMBL/GenBank/DDBJ databases">
        <authorList>
            <person name="Zhirakovskaya E."/>
        </authorList>
    </citation>
    <scope>NUCLEOTIDE SEQUENCE</scope>
</reference>
<name>A0A3B0QQ75_9ZZZZ</name>
<organism evidence="1">
    <name type="scientific">hydrothermal vent metagenome</name>
    <dbReference type="NCBI Taxonomy" id="652676"/>
    <lineage>
        <taxon>unclassified sequences</taxon>
        <taxon>metagenomes</taxon>
        <taxon>ecological metagenomes</taxon>
    </lineage>
</organism>
<protein>
    <recommendedName>
        <fullName evidence="2">Deoxyribose-phosphate aldolase</fullName>
    </recommendedName>
</protein>
<gene>
    <name evidence="1" type="ORF">MNBD_BACTEROID02-1195</name>
</gene>
<evidence type="ECO:0008006" key="2">
    <source>
        <dbReference type="Google" id="ProtNLM"/>
    </source>
</evidence>
<dbReference type="EMBL" id="UOEB01000095">
    <property type="protein sequence ID" value="VAV83640.1"/>
    <property type="molecule type" value="Genomic_DNA"/>
</dbReference>
<proteinExistence type="predicted"/>